<dbReference type="Proteomes" id="UP000291020">
    <property type="component" value="Unassembled WGS sequence"/>
</dbReference>
<dbReference type="GO" id="GO:0019005">
    <property type="term" value="C:SCF ubiquitin ligase complex"/>
    <property type="evidence" value="ECO:0007669"/>
    <property type="project" value="TreeGrafter"/>
</dbReference>
<dbReference type="SUPFAM" id="SSF52047">
    <property type="entry name" value="RNI-like"/>
    <property type="match status" value="1"/>
</dbReference>
<keyword evidence="1" id="KW-0833">Ubl conjugation pathway</keyword>
<dbReference type="AlphaFoldDB" id="A0A452HG25"/>
<dbReference type="InterPro" id="IPR057207">
    <property type="entry name" value="FBXL15_LRR"/>
</dbReference>
<feature type="domain" description="F-box/LRR-repeat protein 15-like leucin rich repeat" evidence="2">
    <location>
        <begin position="200"/>
        <end position="397"/>
    </location>
</feature>
<dbReference type="InterPro" id="IPR001611">
    <property type="entry name" value="Leu-rich_rpt"/>
</dbReference>
<dbReference type="SUPFAM" id="SSF81383">
    <property type="entry name" value="F-box domain"/>
    <property type="match status" value="1"/>
</dbReference>
<reference evidence="3" key="2">
    <citation type="submission" date="2025-08" db="UniProtKB">
        <authorList>
            <consortium name="Ensembl"/>
        </authorList>
    </citation>
    <scope>IDENTIFICATION</scope>
</reference>
<dbReference type="FunFam" id="3.80.10.10:FF:001330">
    <property type="entry name" value="Leucine-rich repeat-containing 29"/>
    <property type="match status" value="1"/>
</dbReference>
<dbReference type="Ensembl" id="ENSGAGT00000015763.1">
    <property type="protein sequence ID" value="ENSGAGP00000013765.1"/>
    <property type="gene ID" value="ENSGAGG00000010490.1"/>
</dbReference>
<evidence type="ECO:0000259" key="2">
    <source>
        <dbReference type="Pfam" id="PF25372"/>
    </source>
</evidence>
<dbReference type="SUPFAM" id="SSF52058">
    <property type="entry name" value="L domain-like"/>
    <property type="match status" value="1"/>
</dbReference>
<dbReference type="InterPro" id="IPR036047">
    <property type="entry name" value="F-box-like_dom_sf"/>
</dbReference>
<evidence type="ECO:0000313" key="3">
    <source>
        <dbReference type="Ensembl" id="ENSGAGP00000013765.1"/>
    </source>
</evidence>
<dbReference type="InterPro" id="IPR006553">
    <property type="entry name" value="Leu-rich_rpt_Cys-con_subtyp"/>
</dbReference>
<dbReference type="Pfam" id="PF13516">
    <property type="entry name" value="LRR_6"/>
    <property type="match status" value="1"/>
</dbReference>
<feature type="domain" description="F-box/LRR-repeat protein 15-like leucin rich repeat" evidence="2">
    <location>
        <begin position="530"/>
        <end position="659"/>
    </location>
</feature>
<dbReference type="InterPro" id="IPR032675">
    <property type="entry name" value="LRR_dom_sf"/>
</dbReference>
<keyword evidence="4" id="KW-1185">Reference proteome</keyword>
<dbReference type="STRING" id="38772.ENSGAGP00000013765"/>
<proteinExistence type="predicted"/>
<dbReference type="PANTHER" id="PTHR13318">
    <property type="entry name" value="PARTNER OF PAIRED, ISOFORM B-RELATED"/>
    <property type="match status" value="1"/>
</dbReference>
<dbReference type="Pfam" id="PF25372">
    <property type="entry name" value="DUF7885"/>
    <property type="match status" value="2"/>
</dbReference>
<evidence type="ECO:0000313" key="4">
    <source>
        <dbReference type="Proteomes" id="UP000291020"/>
    </source>
</evidence>
<name>A0A452HG25_9SAUR</name>
<organism evidence="3 4">
    <name type="scientific">Gopherus agassizii</name>
    <name type="common">Agassiz's desert tortoise</name>
    <dbReference type="NCBI Taxonomy" id="38772"/>
    <lineage>
        <taxon>Eukaryota</taxon>
        <taxon>Metazoa</taxon>
        <taxon>Chordata</taxon>
        <taxon>Craniata</taxon>
        <taxon>Vertebrata</taxon>
        <taxon>Euteleostomi</taxon>
        <taxon>Archelosauria</taxon>
        <taxon>Testudinata</taxon>
        <taxon>Testudines</taxon>
        <taxon>Cryptodira</taxon>
        <taxon>Durocryptodira</taxon>
        <taxon>Testudinoidea</taxon>
        <taxon>Testudinidae</taxon>
        <taxon>Gopherus</taxon>
    </lineage>
</organism>
<sequence length="684" mass="74642">MASIMLCSYFKEDCTAVSHCCCSPITASPAHALILLCCVNPALGPFLMRLPFSSQVITYILSFLPIADRKEASLVNHTWYFAAQDSLRQENILYNIPATSSSLAAIESLARRRVSCVSLTSLDSSTVSRDVIQAVSCHLGPHLQSLCLRGSSLTETSFMHLLLACPCLSSLDLSGCNSLFMSGTLLSKPETIGQAQRALTNLQELNLASLRYLSDLSFNRLTGCAPRLARLSLARCHLTFGFDPYRGSSNYNSSALLSFRNLLRFLKEQASSLRALDLSGTSITSPAMRSLVQVEGLCLQELVLQNCRDLSNEAISLLCTHQPHLTALDLTGCSELSDQAALAVSAGLRALQSLCLGKLQRLTDRGFLGIAELRSLQRLDLSECSLVSGSELVKVCSAPELRPNLASLSFAFCCLLRDSSVLSLARSLSPSLRVLDLSSCVSITNVSIQAIASHLPRLTVLRLAWCKELTDWGLLGIEERNHRREKDAGPQFSRNFGNMGFFLPPLQNLEQDPKVLSDSAWNESQKQHRASLQALEQLQELDLMACSKLTDCSITKVIRFPALRRLSLSLLPELTDASLVAVARGCQSLERLSMSHCGKLTDKGFIEAASSLRRLQHLVISGCSQLTGQTLEAISRECRQLKSLDVSMCHGISMADIALFQAQLPLQTCVQSRFVGGADLSFTL</sequence>
<protein>
    <recommendedName>
        <fullName evidence="2">F-box/LRR-repeat protein 15-like leucin rich repeat domain-containing protein</fullName>
    </recommendedName>
</protein>
<evidence type="ECO:0000256" key="1">
    <source>
        <dbReference type="ARBA" id="ARBA00022786"/>
    </source>
</evidence>
<reference evidence="4" key="1">
    <citation type="journal article" date="2017" name="PLoS ONE">
        <title>The Agassiz's desert tortoise genome provides a resource for the conservation of a threatened species.</title>
        <authorList>
            <person name="Tollis M."/>
            <person name="DeNardo D.F."/>
            <person name="Cornelius J.A."/>
            <person name="Dolby G.A."/>
            <person name="Edwards T."/>
            <person name="Henen B.T."/>
            <person name="Karl A.E."/>
            <person name="Murphy R.W."/>
            <person name="Kusumi K."/>
        </authorList>
    </citation>
    <scope>NUCLEOTIDE SEQUENCE [LARGE SCALE GENOMIC DNA]</scope>
</reference>
<dbReference type="FunFam" id="3.80.10.10:FF:000647">
    <property type="entry name" value="Leucine-rich repeat-containing 29"/>
    <property type="match status" value="1"/>
</dbReference>
<dbReference type="Gene3D" id="3.80.10.10">
    <property type="entry name" value="Ribonuclease Inhibitor"/>
    <property type="match status" value="4"/>
</dbReference>
<dbReference type="PANTHER" id="PTHR13318:SF169">
    <property type="entry name" value="F-BOX AND LEUCINE-RICH REPEAT PROTEIN 9"/>
    <property type="match status" value="1"/>
</dbReference>
<dbReference type="SMART" id="SM00368">
    <property type="entry name" value="LRR_RI"/>
    <property type="match status" value="4"/>
</dbReference>
<accession>A0A452HG25</accession>
<dbReference type="SMART" id="SM00367">
    <property type="entry name" value="LRR_CC"/>
    <property type="match status" value="15"/>
</dbReference>
<reference evidence="3" key="3">
    <citation type="submission" date="2025-09" db="UniProtKB">
        <authorList>
            <consortium name="Ensembl"/>
        </authorList>
    </citation>
    <scope>IDENTIFICATION</scope>
</reference>
<dbReference type="GO" id="GO:0031146">
    <property type="term" value="P:SCF-dependent proteasomal ubiquitin-dependent protein catabolic process"/>
    <property type="evidence" value="ECO:0007669"/>
    <property type="project" value="TreeGrafter"/>
</dbReference>